<dbReference type="GO" id="GO:0005829">
    <property type="term" value="C:cytosol"/>
    <property type="evidence" value="ECO:0007669"/>
    <property type="project" value="TreeGrafter"/>
</dbReference>
<keyword evidence="3 5" id="KW-0418">Kinase</keyword>
<dbReference type="InterPro" id="IPR029056">
    <property type="entry name" value="Ribokinase-like"/>
</dbReference>
<dbReference type="GO" id="GO:0042840">
    <property type="term" value="P:D-glucuronate catabolic process"/>
    <property type="evidence" value="ECO:0007669"/>
    <property type="project" value="TreeGrafter"/>
</dbReference>
<gene>
    <name evidence="5" type="ORF">KME65_19160</name>
</gene>
<dbReference type="PANTHER" id="PTHR43085:SF15">
    <property type="entry name" value="2-DEHYDRO-3-DEOXYGLUCONOKINASE"/>
    <property type="match status" value="1"/>
</dbReference>
<organism evidence="5 6">
    <name type="scientific">Candidatus Thiodiazotropha taylori</name>
    <dbReference type="NCBI Taxonomy" id="2792791"/>
    <lineage>
        <taxon>Bacteria</taxon>
        <taxon>Pseudomonadati</taxon>
        <taxon>Pseudomonadota</taxon>
        <taxon>Gammaproteobacteria</taxon>
        <taxon>Chromatiales</taxon>
        <taxon>Sedimenticolaceae</taxon>
        <taxon>Candidatus Thiodiazotropha</taxon>
    </lineage>
</organism>
<dbReference type="InterPro" id="IPR011611">
    <property type="entry name" value="PfkB_dom"/>
</dbReference>
<dbReference type="PANTHER" id="PTHR43085">
    <property type="entry name" value="HEXOKINASE FAMILY MEMBER"/>
    <property type="match status" value="1"/>
</dbReference>
<protein>
    <submittedName>
        <fullName evidence="5">Sugar kinase</fullName>
    </submittedName>
</protein>
<dbReference type="AlphaFoldDB" id="A0A944QWH3"/>
<dbReference type="InterPro" id="IPR050306">
    <property type="entry name" value="PfkB_Carbo_kinase"/>
</dbReference>
<dbReference type="GO" id="GO:0006974">
    <property type="term" value="P:DNA damage response"/>
    <property type="evidence" value="ECO:0007669"/>
    <property type="project" value="TreeGrafter"/>
</dbReference>
<reference evidence="5 6" key="1">
    <citation type="submission" date="2021-05" db="EMBL/GenBank/DDBJ databases">
        <title>Genetic and Functional Diversity in Clade A Lucinid endosymbionts from the Bahamas.</title>
        <authorList>
            <person name="Giani N.M."/>
            <person name="Engel A.S."/>
            <person name="Campbell B.J."/>
        </authorList>
    </citation>
    <scope>NUCLEOTIDE SEQUENCE [LARGE SCALE GENOMIC DNA]</scope>
    <source>
        <strain evidence="5">LUC16012Gg_MoonRockCtena</strain>
    </source>
</reference>
<sequence length="309" mass="33335">MAPDLICMGEPLREFTEISNKEGENVYLPGFGGDISNCAIAAARQGLRVGLITALGDDRFGDDFMALWHSEGIDVSRVQRSANTPTGAYFVHPKPDGRDFTYLRKGSAASQIKAEDVTDDYMTRAKVFFTSAISQAISADARRAVFHAIEVARSCGLQVAYDTNLRLQLWPLELARQTIHQTAGLCHVLLPSLDESMQLTGLCDPVEIADFYLQLGPEVVALKLGSRGSLVVTRERREFIPPVPVVAVDATAAGDTFDGAFLAEYTLHGDPYHAAQYANTAAALATASLGAVSSIPGRSQVIGLQKRCE</sequence>
<feature type="domain" description="Carbohydrate kinase PfkB" evidence="4">
    <location>
        <begin position="30"/>
        <end position="296"/>
    </location>
</feature>
<keyword evidence="2" id="KW-0808">Transferase</keyword>
<dbReference type="Gene3D" id="3.40.1190.20">
    <property type="match status" value="1"/>
</dbReference>
<dbReference type="GO" id="GO:0008673">
    <property type="term" value="F:2-dehydro-3-deoxygluconokinase activity"/>
    <property type="evidence" value="ECO:0007669"/>
    <property type="project" value="TreeGrafter"/>
</dbReference>
<dbReference type="GO" id="GO:0019698">
    <property type="term" value="P:D-galacturonate catabolic process"/>
    <property type="evidence" value="ECO:0007669"/>
    <property type="project" value="TreeGrafter"/>
</dbReference>
<dbReference type="SUPFAM" id="SSF53613">
    <property type="entry name" value="Ribokinase-like"/>
    <property type="match status" value="1"/>
</dbReference>
<comment type="similarity">
    <text evidence="1">Belongs to the carbohydrate kinase PfkB family.</text>
</comment>
<dbReference type="CDD" id="cd01166">
    <property type="entry name" value="KdgK"/>
    <property type="match status" value="1"/>
</dbReference>
<evidence type="ECO:0000313" key="5">
    <source>
        <dbReference type="EMBL" id="MBT2991084.1"/>
    </source>
</evidence>
<name>A0A944QWH3_9GAMM</name>
<evidence type="ECO:0000256" key="3">
    <source>
        <dbReference type="ARBA" id="ARBA00022777"/>
    </source>
</evidence>
<evidence type="ECO:0000256" key="1">
    <source>
        <dbReference type="ARBA" id="ARBA00010688"/>
    </source>
</evidence>
<evidence type="ECO:0000259" key="4">
    <source>
        <dbReference type="Pfam" id="PF00294"/>
    </source>
</evidence>
<dbReference type="Pfam" id="PF00294">
    <property type="entry name" value="PfkB"/>
    <property type="match status" value="1"/>
</dbReference>
<dbReference type="EMBL" id="JAHHGM010000026">
    <property type="protein sequence ID" value="MBT2991084.1"/>
    <property type="molecule type" value="Genomic_DNA"/>
</dbReference>
<evidence type="ECO:0000313" key="6">
    <source>
        <dbReference type="Proteomes" id="UP000770889"/>
    </source>
</evidence>
<proteinExistence type="inferred from homology"/>
<evidence type="ECO:0000256" key="2">
    <source>
        <dbReference type="ARBA" id="ARBA00022679"/>
    </source>
</evidence>
<accession>A0A944QWH3</accession>
<dbReference type="Proteomes" id="UP000770889">
    <property type="component" value="Unassembled WGS sequence"/>
</dbReference>
<comment type="caution">
    <text evidence="5">The sequence shown here is derived from an EMBL/GenBank/DDBJ whole genome shotgun (WGS) entry which is preliminary data.</text>
</comment>